<keyword evidence="2" id="KW-1185">Reference proteome</keyword>
<name>A0AAN7ZBM2_9PEZI</name>
<evidence type="ECO:0000313" key="2">
    <source>
        <dbReference type="Proteomes" id="UP001305414"/>
    </source>
</evidence>
<evidence type="ECO:0000313" key="1">
    <source>
        <dbReference type="EMBL" id="KAK5633231.1"/>
    </source>
</evidence>
<sequence length="164" mass="17878">MVRVATYIWDRRARSSPSVAPHNKKMADSAIVNKALPPGVIIELEKVAEWLRSADANFQTTNDIKICNNAGGLAAVTSGLLEKFTVTEVKNGPVESRVTAIHFDCPTIVPVDAGWIVDLIPVHVVEEPVILGEIPLSPNSYIHLSEKASVSGDFFGLLLLFRFD</sequence>
<proteinExistence type="predicted"/>
<gene>
    <name evidence="1" type="ORF">RRF57_008946</name>
</gene>
<dbReference type="Proteomes" id="UP001305414">
    <property type="component" value="Unassembled WGS sequence"/>
</dbReference>
<accession>A0AAN7ZBM2</accession>
<protein>
    <submittedName>
        <fullName evidence="1">Uncharacterized protein</fullName>
    </submittedName>
</protein>
<dbReference type="EMBL" id="JAWHQM010000030">
    <property type="protein sequence ID" value="KAK5633231.1"/>
    <property type="molecule type" value="Genomic_DNA"/>
</dbReference>
<comment type="caution">
    <text evidence="1">The sequence shown here is derived from an EMBL/GenBank/DDBJ whole genome shotgun (WGS) entry which is preliminary data.</text>
</comment>
<dbReference type="AlphaFoldDB" id="A0AAN7ZBM2"/>
<organism evidence="1 2">
    <name type="scientific">Xylaria bambusicola</name>
    <dbReference type="NCBI Taxonomy" id="326684"/>
    <lineage>
        <taxon>Eukaryota</taxon>
        <taxon>Fungi</taxon>
        <taxon>Dikarya</taxon>
        <taxon>Ascomycota</taxon>
        <taxon>Pezizomycotina</taxon>
        <taxon>Sordariomycetes</taxon>
        <taxon>Xylariomycetidae</taxon>
        <taxon>Xylariales</taxon>
        <taxon>Xylariaceae</taxon>
        <taxon>Xylaria</taxon>
    </lineage>
</organism>
<reference evidence="1 2" key="1">
    <citation type="submission" date="2023-10" db="EMBL/GenBank/DDBJ databases">
        <title>Draft genome sequence of Xylaria bambusicola isolate GMP-LS, the root and basal stem rot pathogen of sugarcane in Indonesia.</title>
        <authorList>
            <person name="Selvaraj P."/>
            <person name="Muralishankar V."/>
            <person name="Muruganantham S."/>
            <person name="Sp S."/>
            <person name="Haryani S."/>
            <person name="Lau K.J.X."/>
            <person name="Naqvi N.I."/>
        </authorList>
    </citation>
    <scope>NUCLEOTIDE SEQUENCE [LARGE SCALE GENOMIC DNA]</scope>
    <source>
        <strain evidence="1">GMP-LS</strain>
    </source>
</reference>